<evidence type="ECO:0000256" key="1">
    <source>
        <dbReference type="ARBA" id="ARBA00022801"/>
    </source>
</evidence>
<reference evidence="7" key="2">
    <citation type="journal article" date="2019" name="Int. J. Syst. Evol. Microbiol.">
        <title>The Global Catalogue of Microorganisms (GCM) 10K type strain sequencing project: providing services to taxonomists for standard genome sequencing and annotation.</title>
        <authorList>
            <consortium name="The Broad Institute Genomics Platform"/>
            <consortium name="The Broad Institute Genome Sequencing Center for Infectious Disease"/>
            <person name="Wu L."/>
            <person name="Ma J."/>
        </authorList>
    </citation>
    <scope>NUCLEOTIDE SEQUENCE [LARGE SCALE GENOMIC DNA]</scope>
    <source>
        <strain evidence="7">NBRC 107715</strain>
    </source>
</reference>
<gene>
    <name evidence="5" type="ORF">GCM10007888_03220</name>
    <name evidence="4" type="ORF">MOX02_00340</name>
</gene>
<reference evidence="5" key="4">
    <citation type="submission" date="2023-01" db="EMBL/GenBank/DDBJ databases">
        <title>Draft genome sequence of Methylobacterium oxalidis strain NBRC 107715.</title>
        <authorList>
            <person name="Sun Q."/>
            <person name="Mori K."/>
        </authorList>
    </citation>
    <scope>NUCLEOTIDE SEQUENCE</scope>
    <source>
        <strain evidence="5">NBRC 107715</strain>
    </source>
</reference>
<keyword evidence="2" id="KW-0732">Signal</keyword>
<keyword evidence="1" id="KW-0378">Hydrolase</keyword>
<dbReference type="Proteomes" id="UP001156856">
    <property type="component" value="Unassembled WGS sequence"/>
</dbReference>
<name>A0A512IWD1_9HYPH</name>
<feature type="chain" id="PRO_5022157329" description="Dienelactone hydrolase domain-containing protein" evidence="2">
    <location>
        <begin position="18"/>
        <end position="326"/>
    </location>
</feature>
<evidence type="ECO:0000313" key="4">
    <source>
        <dbReference type="EMBL" id="GEP01996.1"/>
    </source>
</evidence>
<reference evidence="4 6" key="3">
    <citation type="submission" date="2019-07" db="EMBL/GenBank/DDBJ databases">
        <title>Whole genome shotgun sequence of Methylobacterium oxalidis NBRC 107715.</title>
        <authorList>
            <person name="Hosoyama A."/>
            <person name="Uohara A."/>
            <person name="Ohji S."/>
            <person name="Ichikawa N."/>
        </authorList>
    </citation>
    <scope>NUCLEOTIDE SEQUENCE [LARGE SCALE GENOMIC DNA]</scope>
    <source>
        <strain evidence="4 6">NBRC 107715</strain>
    </source>
</reference>
<feature type="signal peptide" evidence="2">
    <location>
        <begin position="1"/>
        <end position="17"/>
    </location>
</feature>
<sequence length="326" mass="34337">MLAAVAWALAAAHGATAAEALSKAGIYPPRFEIHPIQSLTLTDEQFLSGQADGARAVTVAGVLRIAKAGKDRLPTVVLMHGSGGIGGNIAFWERALNARGISTFAIDGFTGRGLTVVNTNQALLSRTNLILDIYRALGVLANHPRVDPARVAVMGFSRGGQAALYASLARFDRAWNRSGLTPAIYLPVYPDCSITFQADTDLVARPVRILAAGADDYNPAGPCLAYAARLREAGLDAAITVFPGGQHVFDNPVGPREPTVSPGAQTVRNCSIREEPEGRLVNARTGEPFSYSDPCVETGPHIGSDDALREAALAAVAEELKSAFRP</sequence>
<evidence type="ECO:0000256" key="2">
    <source>
        <dbReference type="SAM" id="SignalP"/>
    </source>
</evidence>
<dbReference type="PANTHER" id="PTHR22946">
    <property type="entry name" value="DIENELACTONE HYDROLASE DOMAIN-CONTAINING PROTEIN-RELATED"/>
    <property type="match status" value="1"/>
</dbReference>
<evidence type="ECO:0000313" key="6">
    <source>
        <dbReference type="Proteomes" id="UP000321960"/>
    </source>
</evidence>
<dbReference type="SUPFAM" id="SSF53474">
    <property type="entry name" value="alpha/beta-Hydrolases"/>
    <property type="match status" value="1"/>
</dbReference>
<dbReference type="Proteomes" id="UP000321960">
    <property type="component" value="Unassembled WGS sequence"/>
</dbReference>
<dbReference type="GO" id="GO:0052689">
    <property type="term" value="F:carboxylic ester hydrolase activity"/>
    <property type="evidence" value="ECO:0007669"/>
    <property type="project" value="UniProtKB-ARBA"/>
</dbReference>
<dbReference type="AlphaFoldDB" id="A0A512IWD1"/>
<dbReference type="Gene3D" id="3.40.50.1820">
    <property type="entry name" value="alpha/beta hydrolase"/>
    <property type="match status" value="1"/>
</dbReference>
<comment type="caution">
    <text evidence="4">The sequence shown here is derived from an EMBL/GenBank/DDBJ whole genome shotgun (WGS) entry which is preliminary data.</text>
</comment>
<dbReference type="InterPro" id="IPR029058">
    <property type="entry name" value="AB_hydrolase_fold"/>
</dbReference>
<protein>
    <recommendedName>
        <fullName evidence="3">Dienelactone hydrolase domain-containing protein</fullName>
    </recommendedName>
</protein>
<keyword evidence="7" id="KW-1185">Reference proteome</keyword>
<evidence type="ECO:0000313" key="7">
    <source>
        <dbReference type="Proteomes" id="UP001156856"/>
    </source>
</evidence>
<reference evidence="5" key="1">
    <citation type="journal article" date="2014" name="Int. J. Syst. Evol. Microbiol.">
        <title>Complete genome of a new Firmicutes species belonging to the dominant human colonic microbiota ('Ruminococcus bicirculans') reveals two chromosomes and a selective capacity to utilize plant glucans.</title>
        <authorList>
            <consortium name="NISC Comparative Sequencing Program"/>
            <person name="Wegmann U."/>
            <person name="Louis P."/>
            <person name="Goesmann A."/>
            <person name="Henrissat B."/>
            <person name="Duncan S.H."/>
            <person name="Flint H.J."/>
        </authorList>
    </citation>
    <scope>NUCLEOTIDE SEQUENCE</scope>
    <source>
        <strain evidence="5">NBRC 107715</strain>
    </source>
</reference>
<dbReference type="InterPro" id="IPR002925">
    <property type="entry name" value="Dienelactn_hydro"/>
</dbReference>
<evidence type="ECO:0000313" key="5">
    <source>
        <dbReference type="EMBL" id="GLS61941.1"/>
    </source>
</evidence>
<accession>A0A512IWD1</accession>
<dbReference type="InterPro" id="IPR050261">
    <property type="entry name" value="FrsA_esterase"/>
</dbReference>
<dbReference type="Pfam" id="PF01738">
    <property type="entry name" value="DLH"/>
    <property type="match status" value="1"/>
</dbReference>
<evidence type="ECO:0000259" key="3">
    <source>
        <dbReference type="Pfam" id="PF01738"/>
    </source>
</evidence>
<organism evidence="4 6">
    <name type="scientific">Methylobacterium oxalidis</name>
    <dbReference type="NCBI Taxonomy" id="944322"/>
    <lineage>
        <taxon>Bacteria</taxon>
        <taxon>Pseudomonadati</taxon>
        <taxon>Pseudomonadota</taxon>
        <taxon>Alphaproteobacteria</taxon>
        <taxon>Hyphomicrobiales</taxon>
        <taxon>Methylobacteriaceae</taxon>
        <taxon>Methylobacterium</taxon>
    </lineage>
</organism>
<dbReference type="EMBL" id="BSPK01000004">
    <property type="protein sequence ID" value="GLS61941.1"/>
    <property type="molecule type" value="Genomic_DNA"/>
</dbReference>
<dbReference type="PANTHER" id="PTHR22946:SF9">
    <property type="entry name" value="POLYKETIDE TRANSFERASE AF380"/>
    <property type="match status" value="1"/>
</dbReference>
<dbReference type="EMBL" id="BJZU01000001">
    <property type="protein sequence ID" value="GEP01996.1"/>
    <property type="molecule type" value="Genomic_DNA"/>
</dbReference>
<feature type="domain" description="Dienelactone hydrolase" evidence="3">
    <location>
        <begin position="72"/>
        <end position="253"/>
    </location>
</feature>
<proteinExistence type="predicted"/>